<evidence type="ECO:0000313" key="2">
    <source>
        <dbReference type="EMBL" id="UWM54008.1"/>
    </source>
</evidence>
<dbReference type="EMBL" id="CP104003">
    <property type="protein sequence ID" value="UWM54008.1"/>
    <property type="molecule type" value="Genomic_DNA"/>
</dbReference>
<dbReference type="PANTHER" id="PTHR43691:SF11">
    <property type="entry name" value="FI09636P-RELATED"/>
    <property type="match status" value="1"/>
</dbReference>
<evidence type="ECO:0000313" key="3">
    <source>
        <dbReference type="Proteomes" id="UP001057580"/>
    </source>
</evidence>
<gene>
    <name evidence="2" type="ORF">N0B31_18030</name>
</gene>
<dbReference type="PANTHER" id="PTHR43691">
    <property type="entry name" value="URIDINE PHOSPHORYLASE"/>
    <property type="match status" value="1"/>
</dbReference>
<dbReference type="GO" id="GO:0004731">
    <property type="term" value="F:purine-nucleoside phosphorylase activity"/>
    <property type="evidence" value="ECO:0007669"/>
    <property type="project" value="TreeGrafter"/>
</dbReference>
<protein>
    <recommendedName>
        <fullName evidence="1">Nucleoside phosphorylase domain-containing protein</fullName>
    </recommendedName>
</protein>
<evidence type="ECO:0000259" key="1">
    <source>
        <dbReference type="Pfam" id="PF01048"/>
    </source>
</evidence>
<dbReference type="AlphaFoldDB" id="A0A9E7R3A8"/>
<reference evidence="2" key="1">
    <citation type="submission" date="2022-09" db="EMBL/GenBank/DDBJ databases">
        <title>Diverse halophilic archaea isolated from saline environments.</title>
        <authorList>
            <person name="Cui H.-L."/>
        </authorList>
    </citation>
    <scope>NUCLEOTIDE SEQUENCE</scope>
    <source>
        <strain evidence="2">ZS-35-S2</strain>
    </source>
</reference>
<dbReference type="GeneID" id="74944362"/>
<accession>A0A9E7R3A8</accession>
<organism evidence="2 3">
    <name type="scientific">Salinirubellus salinus</name>
    <dbReference type="NCBI Taxonomy" id="1364945"/>
    <lineage>
        <taxon>Archaea</taxon>
        <taxon>Methanobacteriati</taxon>
        <taxon>Methanobacteriota</taxon>
        <taxon>Stenosarchaea group</taxon>
        <taxon>Halobacteria</taxon>
        <taxon>Halobacteriales</taxon>
        <taxon>Natronomonadaceae</taxon>
        <taxon>Salinirubellus</taxon>
    </lineage>
</organism>
<name>A0A9E7R3A8_9EURY</name>
<proteinExistence type="predicted"/>
<dbReference type="InterPro" id="IPR035994">
    <property type="entry name" value="Nucleoside_phosphorylase_sf"/>
</dbReference>
<dbReference type="KEGG" id="ssai:N0B31_18030"/>
<dbReference type="InterPro" id="IPR000845">
    <property type="entry name" value="Nucleoside_phosphorylase_d"/>
</dbReference>
<dbReference type="SUPFAM" id="SSF53167">
    <property type="entry name" value="Purine and uridine phosphorylases"/>
    <property type="match status" value="1"/>
</dbReference>
<dbReference type="RefSeq" id="WP_260593002.1">
    <property type="nucleotide sequence ID" value="NZ_CP104003.1"/>
</dbReference>
<keyword evidence="3" id="KW-1185">Reference proteome</keyword>
<dbReference type="Pfam" id="PF01048">
    <property type="entry name" value="PNP_UDP_1"/>
    <property type="match status" value="1"/>
</dbReference>
<dbReference type="GO" id="GO:0006152">
    <property type="term" value="P:purine nucleoside catabolic process"/>
    <property type="evidence" value="ECO:0007669"/>
    <property type="project" value="TreeGrafter"/>
</dbReference>
<dbReference type="Gene3D" id="3.40.50.1580">
    <property type="entry name" value="Nucleoside phosphorylase domain"/>
    <property type="match status" value="1"/>
</dbReference>
<dbReference type="Proteomes" id="UP001057580">
    <property type="component" value="Chromosome"/>
</dbReference>
<feature type="domain" description="Nucleoside phosphorylase" evidence="1">
    <location>
        <begin position="34"/>
        <end position="232"/>
    </location>
</feature>
<sequence>MIPNYEDKYDADAVFSPTEVVGMGREGLPDVPPAVILGYQPKLTEFVEQRADSPVEIVRSQHLYPVTETVGYVPVHEWGTAAPISAMVTENVVAAGAEAVILLGGGAGLRTDIPAGAAILPTDAIRDEGVSYHYVPDGEAVTPTASLVDGLDDALSAAGFDTRRGPTWTTSAFYRETVPEISAYGDDGVLTLDMESAAIWAVCRYRGVDTASVHELSGVFTPEEWQPATENDRDVTEMFEPCVAALEPHVADT</sequence>
<dbReference type="GO" id="GO:0005829">
    <property type="term" value="C:cytosol"/>
    <property type="evidence" value="ECO:0007669"/>
    <property type="project" value="TreeGrafter"/>
</dbReference>